<gene>
    <name evidence="1" type="ORF">SAMN02745910_01725</name>
</gene>
<dbReference type="Pfam" id="PF13469">
    <property type="entry name" value="Sulfotransfer_3"/>
    <property type="match status" value="1"/>
</dbReference>
<evidence type="ECO:0000313" key="2">
    <source>
        <dbReference type="Proteomes" id="UP000182762"/>
    </source>
</evidence>
<dbReference type="RefSeq" id="WP_061805073.1">
    <property type="nucleotide sequence ID" value="NZ_FOXX01000003.1"/>
</dbReference>
<proteinExistence type="predicted"/>
<keyword evidence="2" id="KW-1185">Reference proteome</keyword>
<organism evidence="1 2">
    <name type="scientific">Priestia endophytica DSM 13796</name>
    <dbReference type="NCBI Taxonomy" id="1121089"/>
    <lineage>
        <taxon>Bacteria</taxon>
        <taxon>Bacillati</taxon>
        <taxon>Bacillota</taxon>
        <taxon>Bacilli</taxon>
        <taxon>Bacillales</taxon>
        <taxon>Bacillaceae</taxon>
        <taxon>Priestia</taxon>
    </lineage>
</organism>
<dbReference type="SUPFAM" id="SSF52540">
    <property type="entry name" value="P-loop containing nucleoside triphosphate hydrolases"/>
    <property type="match status" value="1"/>
</dbReference>
<name>A0A1I5Z168_9BACI</name>
<dbReference type="GeneID" id="93710417"/>
<dbReference type="EMBL" id="FOXX01000003">
    <property type="protein sequence ID" value="SFQ50201.1"/>
    <property type="molecule type" value="Genomic_DNA"/>
</dbReference>
<protein>
    <submittedName>
        <fullName evidence="1">Sulfotransferase family protein</fullName>
    </submittedName>
</protein>
<dbReference type="InterPro" id="IPR027417">
    <property type="entry name" value="P-loop_NTPase"/>
</dbReference>
<dbReference type="Gene3D" id="3.40.50.300">
    <property type="entry name" value="P-loop containing nucleotide triphosphate hydrolases"/>
    <property type="match status" value="1"/>
</dbReference>
<evidence type="ECO:0000313" key="1">
    <source>
        <dbReference type="EMBL" id="SFQ50201.1"/>
    </source>
</evidence>
<reference evidence="1 2" key="1">
    <citation type="submission" date="2016-10" db="EMBL/GenBank/DDBJ databases">
        <authorList>
            <person name="Varghese N."/>
            <person name="Submissions S."/>
        </authorList>
    </citation>
    <scope>NUCLEOTIDE SEQUENCE [LARGE SCALE GENOMIC DNA]</scope>
    <source>
        <strain evidence="1 2">DSM 13796</strain>
    </source>
</reference>
<accession>A0A1I5Z168</accession>
<sequence>MSEKTFIISAGRSGSTALSNCINMHPHLLSLSEFFMSIHFQASQEDKWIGLSDEVWDGEKFWAFLSEKAPSLIPFYMKKGVSFKEFLYNITETSKFNEKTGIPGIISMPLPHITNDPDSLFEEMETVVKHFPKDHLSNQYNRLFSWLLNKFQKEVWIERSGLSILFVDQLLKMFPDAKFVFLYRDVRENIMAFNRFQGFKLGMAFKQAYEETGLKPSDNNTRPEDFGDLSWLHPDQFSIEKLNKFEIPFQTFGAELASAVLHTEETLAKLPSHQVHHLCYEKLVKNPKDNLKQLITFINNGWDEKTDDMWVEKAAPIFRPKPDTWPTLPEEKKKELQNICEPALKKLNYT</sequence>
<comment type="caution">
    <text evidence="1">The sequence shown here is derived from an EMBL/GenBank/DDBJ whole genome shotgun (WGS) entry which is preliminary data.</text>
</comment>
<dbReference type="Proteomes" id="UP000182762">
    <property type="component" value="Unassembled WGS sequence"/>
</dbReference>